<dbReference type="EMBL" id="KN846952">
    <property type="protein sequence ID" value="KIV82111.1"/>
    <property type="molecule type" value="Genomic_DNA"/>
</dbReference>
<reference evidence="3 4" key="1">
    <citation type="submission" date="2015-01" db="EMBL/GenBank/DDBJ databases">
        <title>The Genome Sequence of Exophiala sideris CBS121828.</title>
        <authorList>
            <consortium name="The Broad Institute Genomics Platform"/>
            <person name="Cuomo C."/>
            <person name="de Hoog S."/>
            <person name="Gorbushina A."/>
            <person name="Stielow B."/>
            <person name="Teixiera M."/>
            <person name="Abouelleil A."/>
            <person name="Chapman S.B."/>
            <person name="Priest M."/>
            <person name="Young S.K."/>
            <person name="Wortman J."/>
            <person name="Nusbaum C."/>
            <person name="Birren B."/>
        </authorList>
    </citation>
    <scope>NUCLEOTIDE SEQUENCE [LARGE SCALE GENOMIC DNA]</scope>
    <source>
        <strain evidence="3 4">CBS 121828</strain>
    </source>
</reference>
<dbReference type="PRINTS" id="PR00081">
    <property type="entry name" value="GDHRDH"/>
</dbReference>
<evidence type="ECO:0000256" key="2">
    <source>
        <dbReference type="ARBA" id="ARBA00023002"/>
    </source>
</evidence>
<dbReference type="Gene3D" id="3.40.50.720">
    <property type="entry name" value="NAD(P)-binding Rossmann-like Domain"/>
    <property type="match status" value="1"/>
</dbReference>
<keyword evidence="2" id="KW-0560">Oxidoreductase</keyword>
<dbReference type="GO" id="GO:0016491">
    <property type="term" value="F:oxidoreductase activity"/>
    <property type="evidence" value="ECO:0007669"/>
    <property type="project" value="UniProtKB-KW"/>
</dbReference>
<evidence type="ECO:0008006" key="5">
    <source>
        <dbReference type="Google" id="ProtNLM"/>
    </source>
</evidence>
<dbReference type="InterPro" id="IPR002347">
    <property type="entry name" value="SDR_fam"/>
</dbReference>
<dbReference type="InterPro" id="IPR036291">
    <property type="entry name" value="NAD(P)-bd_dom_sf"/>
</dbReference>
<accession>A0A0D1X3H4</accession>
<dbReference type="OrthoDB" id="47007at2759"/>
<dbReference type="Pfam" id="PF00106">
    <property type="entry name" value="adh_short"/>
    <property type="match status" value="1"/>
</dbReference>
<name>A0A0D1X3H4_9EURO</name>
<dbReference type="InterPro" id="IPR051019">
    <property type="entry name" value="VLCFA-Steroid_DH"/>
</dbReference>
<dbReference type="PANTHER" id="PTHR43899:SF13">
    <property type="entry name" value="RH59310P"/>
    <property type="match status" value="1"/>
</dbReference>
<evidence type="ECO:0000313" key="4">
    <source>
        <dbReference type="Proteomes" id="UP000053599"/>
    </source>
</evidence>
<organism evidence="3 4">
    <name type="scientific">Exophiala sideris</name>
    <dbReference type="NCBI Taxonomy" id="1016849"/>
    <lineage>
        <taxon>Eukaryota</taxon>
        <taxon>Fungi</taxon>
        <taxon>Dikarya</taxon>
        <taxon>Ascomycota</taxon>
        <taxon>Pezizomycotina</taxon>
        <taxon>Eurotiomycetes</taxon>
        <taxon>Chaetothyriomycetidae</taxon>
        <taxon>Chaetothyriales</taxon>
        <taxon>Herpotrichiellaceae</taxon>
        <taxon>Exophiala</taxon>
    </lineage>
</organism>
<protein>
    <recommendedName>
        <fullName evidence="5">NAD(P)-binding protein</fullName>
    </recommendedName>
</protein>
<dbReference type="AlphaFoldDB" id="A0A0D1X3H4"/>
<dbReference type="Proteomes" id="UP000053599">
    <property type="component" value="Unassembled WGS sequence"/>
</dbReference>
<proteinExistence type="inferred from homology"/>
<dbReference type="GO" id="GO:0005783">
    <property type="term" value="C:endoplasmic reticulum"/>
    <property type="evidence" value="ECO:0007669"/>
    <property type="project" value="TreeGrafter"/>
</dbReference>
<sequence length="292" mass="31748">MPLPLIHYLYSSGLPKYLRQHDNGKSSWALVTGATDGIGRALCVELSARGFNVVLHGRNPSKLGRVRDELQAKHPQRRFRIVTADAASFVQADIERITDEVADVPLTVLINNVGGTGVLSSNFMHFEDTTPAEIDGAFSVNVLFALQLTRALLPQLQQQAPTLIMTCGSQAHVGQPYIAAYSATKGALHAWTRALSAEQRAAGSQVDILEIVIGGTYTQVFEGDSNFKPGLFMPTPDVVARAALARVGLGHSSVYAYFWHRVQTFCLDLLPTTVADRLVANILRPSVKTKAR</sequence>
<dbReference type="HOGENOM" id="CLU_010194_38_2_1"/>
<dbReference type="SUPFAM" id="SSF51735">
    <property type="entry name" value="NAD(P)-binding Rossmann-fold domains"/>
    <property type="match status" value="1"/>
</dbReference>
<gene>
    <name evidence="3" type="ORF">PV11_04241</name>
</gene>
<dbReference type="PIRSF" id="PIRSF000126">
    <property type="entry name" value="11-beta-HSD1"/>
    <property type="match status" value="1"/>
</dbReference>
<dbReference type="PANTHER" id="PTHR43899">
    <property type="entry name" value="RH59310P"/>
    <property type="match status" value="1"/>
</dbReference>
<evidence type="ECO:0000313" key="3">
    <source>
        <dbReference type="EMBL" id="KIV82111.1"/>
    </source>
</evidence>
<comment type="similarity">
    <text evidence="1">Belongs to the short-chain dehydrogenases/reductases (SDR) family.</text>
</comment>
<evidence type="ECO:0000256" key="1">
    <source>
        <dbReference type="ARBA" id="ARBA00006484"/>
    </source>
</evidence>
<dbReference type="STRING" id="1016849.A0A0D1X3H4"/>